<feature type="domain" description="APS kinase" evidence="7">
    <location>
        <begin position="26"/>
        <end position="174"/>
    </location>
</feature>
<dbReference type="Pfam" id="PF01583">
    <property type="entry name" value="APS_kinase"/>
    <property type="match status" value="1"/>
</dbReference>
<proteinExistence type="inferred from homology"/>
<organism evidence="8">
    <name type="scientific">hydrothermal vent metagenome</name>
    <dbReference type="NCBI Taxonomy" id="652676"/>
    <lineage>
        <taxon>unclassified sequences</taxon>
        <taxon>metagenomes</taxon>
        <taxon>ecological metagenomes</taxon>
    </lineage>
</organism>
<dbReference type="InterPro" id="IPR002891">
    <property type="entry name" value="APS"/>
</dbReference>
<dbReference type="FunFam" id="3.40.50.300:FF:000212">
    <property type="entry name" value="Adenylyl-sulfate kinase"/>
    <property type="match status" value="1"/>
</dbReference>
<evidence type="ECO:0000256" key="6">
    <source>
        <dbReference type="ARBA" id="ARBA00022840"/>
    </source>
</evidence>
<evidence type="ECO:0000256" key="1">
    <source>
        <dbReference type="ARBA" id="ARBA00004678"/>
    </source>
</evidence>
<evidence type="ECO:0000256" key="3">
    <source>
        <dbReference type="ARBA" id="ARBA00022679"/>
    </source>
</evidence>
<evidence type="ECO:0000256" key="4">
    <source>
        <dbReference type="ARBA" id="ARBA00022741"/>
    </source>
</evidence>
<name>A0A3B1CDG6_9ZZZZ</name>
<dbReference type="GO" id="GO:0000103">
    <property type="term" value="P:sulfate assimilation"/>
    <property type="evidence" value="ECO:0007669"/>
    <property type="project" value="InterPro"/>
</dbReference>
<dbReference type="GO" id="GO:0004020">
    <property type="term" value="F:adenylylsulfate kinase activity"/>
    <property type="evidence" value="ECO:0007669"/>
    <property type="project" value="UniProtKB-EC"/>
</dbReference>
<comment type="pathway">
    <text evidence="1">Sulfur metabolism.</text>
</comment>
<reference evidence="8" key="1">
    <citation type="submission" date="2018-06" db="EMBL/GenBank/DDBJ databases">
        <authorList>
            <person name="Zhirakovskaya E."/>
        </authorList>
    </citation>
    <scope>NUCLEOTIDE SEQUENCE</scope>
</reference>
<dbReference type="HAMAP" id="MF_00065">
    <property type="entry name" value="Adenylyl_sulf_kinase"/>
    <property type="match status" value="1"/>
</dbReference>
<gene>
    <name evidence="8" type="ORF">MNBD_NITROSPIRAE02-1144</name>
</gene>
<keyword evidence="6" id="KW-0067">ATP-binding</keyword>
<dbReference type="CDD" id="cd02027">
    <property type="entry name" value="APSK"/>
    <property type="match status" value="1"/>
</dbReference>
<protein>
    <recommendedName>
        <fullName evidence="2">adenylyl-sulfate kinase</fullName>
        <ecNumber evidence="2">2.7.1.25</ecNumber>
    </recommendedName>
</protein>
<keyword evidence="4" id="KW-0547">Nucleotide-binding</keyword>
<dbReference type="AlphaFoldDB" id="A0A3B1CDG6"/>
<dbReference type="Gene3D" id="3.40.50.300">
    <property type="entry name" value="P-loop containing nucleotide triphosphate hydrolases"/>
    <property type="match status" value="1"/>
</dbReference>
<dbReference type="EC" id="2.7.1.25" evidence="2"/>
<dbReference type="InterPro" id="IPR059117">
    <property type="entry name" value="APS_kinase_dom"/>
</dbReference>
<dbReference type="GO" id="GO:0005524">
    <property type="term" value="F:ATP binding"/>
    <property type="evidence" value="ECO:0007669"/>
    <property type="project" value="UniProtKB-KW"/>
</dbReference>
<keyword evidence="5 8" id="KW-0418">Kinase</keyword>
<dbReference type="SUPFAM" id="SSF52540">
    <property type="entry name" value="P-loop containing nucleoside triphosphate hydrolases"/>
    <property type="match status" value="1"/>
</dbReference>
<dbReference type="NCBIfam" id="TIGR00455">
    <property type="entry name" value="apsK"/>
    <property type="match status" value="1"/>
</dbReference>
<keyword evidence="3 8" id="KW-0808">Transferase</keyword>
<sequence>MENHVVWHDGAVKRSDRNALNNHKSGLVWFTGLSACGKSTIVHNVEKKLFVRGIRTYVLDGDNVRHGLNSNLGFSREDRKENLRRIAEVSKLFADAGILVLAAFISPYREDREYIRERFKGDNFFEIYVKCSVEECERRDPKGQYKKARAGIIKNYTGISAPYEEPENPDMVIDTENFDLESSVSKVIELLEKSNILSVK</sequence>
<evidence type="ECO:0000256" key="2">
    <source>
        <dbReference type="ARBA" id="ARBA00012121"/>
    </source>
</evidence>
<dbReference type="EMBL" id="UOGH01000089">
    <property type="protein sequence ID" value="VAX28546.1"/>
    <property type="molecule type" value="Genomic_DNA"/>
</dbReference>
<dbReference type="PANTHER" id="PTHR11055">
    <property type="entry name" value="BIFUNCTIONAL 3'-PHOSPHOADENOSINE 5'-PHOSPHOSULFATE SYNTHASE"/>
    <property type="match status" value="1"/>
</dbReference>
<accession>A0A3B1CDG6</accession>
<dbReference type="NCBIfam" id="NF003013">
    <property type="entry name" value="PRK03846.1"/>
    <property type="match status" value="1"/>
</dbReference>
<evidence type="ECO:0000259" key="7">
    <source>
        <dbReference type="Pfam" id="PF01583"/>
    </source>
</evidence>
<dbReference type="InterPro" id="IPR027417">
    <property type="entry name" value="P-loop_NTPase"/>
</dbReference>
<dbReference type="PANTHER" id="PTHR11055:SF1">
    <property type="entry name" value="PAPS SYNTHETASE, ISOFORM D"/>
    <property type="match status" value="1"/>
</dbReference>
<evidence type="ECO:0000256" key="5">
    <source>
        <dbReference type="ARBA" id="ARBA00022777"/>
    </source>
</evidence>
<evidence type="ECO:0000313" key="8">
    <source>
        <dbReference type="EMBL" id="VAX28546.1"/>
    </source>
</evidence>